<keyword evidence="3" id="KW-1185">Reference proteome</keyword>
<dbReference type="EMBL" id="FOWD01000041">
    <property type="protein sequence ID" value="SFO57072.1"/>
    <property type="molecule type" value="Genomic_DNA"/>
</dbReference>
<accession>A0A1I5I955</accession>
<keyword evidence="1" id="KW-0812">Transmembrane</keyword>
<dbReference type="OrthoDB" id="2009649at2"/>
<keyword evidence="1" id="KW-1133">Transmembrane helix</keyword>
<evidence type="ECO:0000256" key="1">
    <source>
        <dbReference type="SAM" id="Phobius"/>
    </source>
</evidence>
<dbReference type="RefSeq" id="WP_091688256.1">
    <property type="nucleotide sequence ID" value="NZ_BAABFM010000038.1"/>
</dbReference>
<organism evidence="2 3">
    <name type="scientific">Anaerocolumna aminovalerica</name>
    <dbReference type="NCBI Taxonomy" id="1527"/>
    <lineage>
        <taxon>Bacteria</taxon>
        <taxon>Bacillati</taxon>
        <taxon>Bacillota</taxon>
        <taxon>Clostridia</taxon>
        <taxon>Lachnospirales</taxon>
        <taxon>Lachnospiraceae</taxon>
        <taxon>Anaerocolumna</taxon>
    </lineage>
</organism>
<proteinExistence type="predicted"/>
<dbReference type="AlphaFoldDB" id="A0A1I5I955"/>
<dbReference type="STRING" id="1527.SAMN04489757_14115"/>
<evidence type="ECO:0000313" key="3">
    <source>
        <dbReference type="Proteomes" id="UP000198806"/>
    </source>
</evidence>
<dbReference type="Proteomes" id="UP000198806">
    <property type="component" value="Unassembled WGS sequence"/>
</dbReference>
<name>A0A1I5I955_9FIRM</name>
<sequence length="703" mass="77854">MRKDRHYFINNEGSAMIIIIVCIAFLTIISSLLLTITWNHIQMKSINQKSKANFYEAETALTEIRAGIEEVTADSLEIAYNVAMENYLNETIDKENLFSQTFINEIAKKLGDGIDLTTYEPATIRGYIKEPNAMLTTNADMGENKIVIDGENPSKPGYIIIKNIKLSYINSENYKTTLSTDIKIMVPDMAFHAYNSGTNVFADYGLIADHSISLNTVNNVKVYGNVYAGNGGIILENASFLTMGRGSNIITRGNIDVKNRSNLQILDNPNIWAKNITTFQNINAGTEMPTTIQISGKCYVENDLTLGAKKSDVTLSGEYYGYGNEHIPDKSSAVIINGLKSTLNLSNLKRLLIARRAYLNPSTGGNEYNENLQGDIWTGESLAIKGNQYAYLVPSECLWQDIDSNSAEPKNVGNPVSYDKYLRRKNKTDGLGDAPMVSLAPEIACYANGYTTIFYNHGPRKEVFFFLTFANEEKVNEFLKYYYRQQQLDEESKMETRIKSFAGSISINTESSWIMSPGHLLTYQEESGAGLVEGTVTPDGSTIQSIADQLKERYKILSQELSEPHLRAVYDPASVFRSIIDISKILPFTDQVYTIDSNHKAYVVDGDFITTSGMQGIVVATGNVVVNGSFTGLILAGGDVSLSAGSTVTASKQVVNTIINKNTELNTIFRNLVVNEDGSNLGDNSRIIVSELIGYENWKLNEE</sequence>
<keyword evidence="1" id="KW-0472">Membrane</keyword>
<reference evidence="2 3" key="1">
    <citation type="submission" date="2016-10" db="EMBL/GenBank/DDBJ databases">
        <authorList>
            <person name="de Groot N.N."/>
        </authorList>
    </citation>
    <scope>NUCLEOTIDE SEQUENCE [LARGE SCALE GENOMIC DNA]</scope>
    <source>
        <strain evidence="2 3">DSM 1283</strain>
    </source>
</reference>
<protein>
    <submittedName>
        <fullName evidence="2">Uncharacterized protein</fullName>
    </submittedName>
</protein>
<gene>
    <name evidence="2" type="ORF">SAMN04489757_14115</name>
</gene>
<feature type="transmembrane region" description="Helical" evidence="1">
    <location>
        <begin position="12"/>
        <end position="38"/>
    </location>
</feature>
<evidence type="ECO:0000313" key="2">
    <source>
        <dbReference type="EMBL" id="SFO57072.1"/>
    </source>
</evidence>